<accession>A0A5B9W9B8</accession>
<feature type="region of interest" description="Disordered" evidence="1">
    <location>
        <begin position="1"/>
        <end position="24"/>
    </location>
</feature>
<sequence>MKPKKSGNGRPLRDRTVPRASGGRQAKAVVLDFIQRRIEAFNAARGGGVAVRKDAHGYSLFHLDMVTPVARLRPRDSGERFEVLYWSPFRERWSAVGEFGGIILSLDDALEFIARDPMGCFWH</sequence>
<evidence type="ECO:0000256" key="1">
    <source>
        <dbReference type="SAM" id="MobiDB-lite"/>
    </source>
</evidence>
<proteinExistence type="predicted"/>
<dbReference type="Pfam" id="PF11225">
    <property type="entry name" value="DUF3024"/>
    <property type="match status" value="1"/>
</dbReference>
<dbReference type="EMBL" id="CP042997">
    <property type="protein sequence ID" value="QEH37143.1"/>
    <property type="molecule type" value="Genomic_DNA"/>
</dbReference>
<name>A0A5B9W9B8_9BACT</name>
<gene>
    <name evidence="2" type="ORF">OJF2_57300</name>
</gene>
<organism evidence="2 3">
    <name type="scientific">Aquisphaera giovannonii</name>
    <dbReference type="NCBI Taxonomy" id="406548"/>
    <lineage>
        <taxon>Bacteria</taxon>
        <taxon>Pseudomonadati</taxon>
        <taxon>Planctomycetota</taxon>
        <taxon>Planctomycetia</taxon>
        <taxon>Isosphaerales</taxon>
        <taxon>Isosphaeraceae</taxon>
        <taxon>Aquisphaera</taxon>
    </lineage>
</organism>
<evidence type="ECO:0000313" key="2">
    <source>
        <dbReference type="EMBL" id="QEH37143.1"/>
    </source>
</evidence>
<keyword evidence="3" id="KW-1185">Reference proteome</keyword>
<reference evidence="2 3" key="1">
    <citation type="submission" date="2019-08" db="EMBL/GenBank/DDBJ databases">
        <title>Deep-cultivation of Planctomycetes and their phenomic and genomic characterization uncovers novel biology.</title>
        <authorList>
            <person name="Wiegand S."/>
            <person name="Jogler M."/>
            <person name="Boedeker C."/>
            <person name="Pinto D."/>
            <person name="Vollmers J."/>
            <person name="Rivas-Marin E."/>
            <person name="Kohn T."/>
            <person name="Peeters S.H."/>
            <person name="Heuer A."/>
            <person name="Rast P."/>
            <person name="Oberbeckmann S."/>
            <person name="Bunk B."/>
            <person name="Jeske O."/>
            <person name="Meyerdierks A."/>
            <person name="Storesund J.E."/>
            <person name="Kallscheuer N."/>
            <person name="Luecker S."/>
            <person name="Lage O.M."/>
            <person name="Pohl T."/>
            <person name="Merkel B.J."/>
            <person name="Hornburger P."/>
            <person name="Mueller R.-W."/>
            <person name="Bruemmer F."/>
            <person name="Labrenz M."/>
            <person name="Spormann A.M."/>
            <person name="Op den Camp H."/>
            <person name="Overmann J."/>
            <person name="Amann R."/>
            <person name="Jetten M.S.M."/>
            <person name="Mascher T."/>
            <person name="Medema M.H."/>
            <person name="Devos D.P."/>
            <person name="Kaster A.-K."/>
            <person name="Ovreas L."/>
            <person name="Rohde M."/>
            <person name="Galperin M.Y."/>
            <person name="Jogler C."/>
        </authorList>
    </citation>
    <scope>NUCLEOTIDE SEQUENCE [LARGE SCALE GENOMIC DNA]</scope>
    <source>
        <strain evidence="2 3">OJF2</strain>
    </source>
</reference>
<dbReference type="AlphaFoldDB" id="A0A5B9W9B8"/>
<evidence type="ECO:0000313" key="3">
    <source>
        <dbReference type="Proteomes" id="UP000324233"/>
    </source>
</evidence>
<evidence type="ECO:0008006" key="4">
    <source>
        <dbReference type="Google" id="ProtNLM"/>
    </source>
</evidence>
<dbReference type="KEGG" id="agv:OJF2_57300"/>
<dbReference type="Proteomes" id="UP000324233">
    <property type="component" value="Chromosome"/>
</dbReference>
<dbReference type="InterPro" id="IPR021388">
    <property type="entry name" value="DUF3024"/>
</dbReference>
<protein>
    <recommendedName>
        <fullName evidence="4">DUF3024 domain-containing protein</fullName>
    </recommendedName>
</protein>